<comment type="catalytic activity">
    <reaction evidence="7">
        <text>a UDP-3-O-[(3R)-3-hydroxyacyl]-alpha-D-glucosamine + a (3R)-hydroxyacyl-[ACP] = a UDP-2-N,3-O-bis[(3R)-3-hydroxyacyl]-alpha-D-glucosamine + holo-[ACP] + H(+)</text>
        <dbReference type="Rhea" id="RHEA:53836"/>
        <dbReference type="Rhea" id="RHEA-COMP:9685"/>
        <dbReference type="Rhea" id="RHEA-COMP:9945"/>
        <dbReference type="ChEBI" id="CHEBI:15378"/>
        <dbReference type="ChEBI" id="CHEBI:64479"/>
        <dbReference type="ChEBI" id="CHEBI:78827"/>
        <dbReference type="ChEBI" id="CHEBI:137740"/>
        <dbReference type="ChEBI" id="CHEBI:137748"/>
        <dbReference type="EC" id="2.3.1.191"/>
    </reaction>
</comment>
<dbReference type="AlphaFoldDB" id="A0AAE5WHL9"/>
<dbReference type="Proteomes" id="UP001347884">
    <property type="component" value="Unassembled WGS sequence"/>
</dbReference>
<dbReference type="RefSeq" id="WP_110479826.1">
    <property type="nucleotide sequence ID" value="NZ_CP081939.1"/>
</dbReference>
<dbReference type="Pfam" id="PF04613">
    <property type="entry name" value="LpxD"/>
    <property type="match status" value="1"/>
</dbReference>
<keyword evidence="3 7" id="KW-0808">Transferase</keyword>
<dbReference type="HAMAP" id="MF_00523">
    <property type="entry name" value="LpxD"/>
    <property type="match status" value="1"/>
</dbReference>
<evidence type="ECO:0000313" key="12">
    <source>
        <dbReference type="Proteomes" id="UP001347884"/>
    </source>
</evidence>
<keyword evidence="5 7" id="KW-0443">Lipid metabolism</keyword>
<dbReference type="EMBL" id="QJPJ01000020">
    <property type="protein sequence ID" value="PXZ38285.1"/>
    <property type="molecule type" value="Genomic_DNA"/>
</dbReference>
<name>A0AAE5WHL9_AVIPA</name>
<evidence type="ECO:0000256" key="7">
    <source>
        <dbReference type="HAMAP-Rule" id="MF_00523"/>
    </source>
</evidence>
<evidence type="ECO:0000313" key="11">
    <source>
        <dbReference type="Proteomes" id="UP000247594"/>
    </source>
</evidence>
<dbReference type="GO" id="GO:0103118">
    <property type="term" value="F:UDP-3-O-[(3R)-3-hydroxyacyl]-glucosamine N-acyltransferase activity"/>
    <property type="evidence" value="ECO:0007669"/>
    <property type="project" value="UniProtKB-EC"/>
</dbReference>
<dbReference type="InterPro" id="IPR007691">
    <property type="entry name" value="LpxD"/>
</dbReference>
<sequence>MQKSYSLEELAQQIGATIRGNANVLIDSIAPLDKAQPNQLTFISNIKFRDLLAQSQAGILVVSENDVEFCSPESNLLIVKDPYVAYAVLAQYMDSTPKAAAGIAASAVISATAKLGENVSIGANTVIEDEVELGDNVIIGAGCFIGKGAKIGANTQLWANVNIYHQVQIGEHCLIQSGAVIGSDGFGYANDKGRWIKIPQTGTVIIGNHVEIGACTCIDRGALDATVIEDNVIIDNLCQIAHNVHIGTGTAVAGGVIMAGSLKVGRYCLIGGASVINGHMEIADKVTVTGMGMVMRPITEPGVYSSGIPLQPNKEWRKTAALTLDIDKMNKRLKAVEKKLNNA</sequence>
<dbReference type="NCBIfam" id="TIGR01853">
    <property type="entry name" value="lipid_A_lpxD"/>
    <property type="match status" value="1"/>
</dbReference>
<comment type="pathway">
    <text evidence="7">Bacterial outer membrane biogenesis; LPS lipid A biosynthesis.</text>
</comment>
<evidence type="ECO:0000259" key="8">
    <source>
        <dbReference type="Pfam" id="PF04613"/>
    </source>
</evidence>
<dbReference type="Proteomes" id="UP000247594">
    <property type="component" value="Unassembled WGS sequence"/>
</dbReference>
<keyword evidence="1 7" id="KW-0444">Lipid biosynthesis</keyword>
<reference evidence="9 12" key="2">
    <citation type="journal article" date="2022" name="Front. Microbiol.">
        <title>Commensal bacteria contribute to the growth of multidrug-resistant Avibacterium paragallinarum in chickens.</title>
        <authorList>
            <person name="Zhu J."/>
            <person name="Chen Y."/>
            <person name="Wu Y."/>
            <person name="Wang Y."/>
            <person name="Zhu K."/>
        </authorList>
    </citation>
    <scope>NUCLEOTIDE SEQUENCE [LARGE SCALE GENOMIC DNA]</scope>
    <source>
        <strain evidence="9 12">AV25</strain>
    </source>
</reference>
<dbReference type="SUPFAM" id="SSF51161">
    <property type="entry name" value="Trimeric LpxA-like enzymes"/>
    <property type="match status" value="1"/>
</dbReference>
<keyword evidence="6 7" id="KW-0012">Acyltransferase</keyword>
<dbReference type="InterPro" id="IPR018357">
    <property type="entry name" value="Hexapep_transf_CS"/>
</dbReference>
<dbReference type="GO" id="GO:0016020">
    <property type="term" value="C:membrane"/>
    <property type="evidence" value="ECO:0007669"/>
    <property type="project" value="GOC"/>
</dbReference>
<evidence type="ECO:0000256" key="3">
    <source>
        <dbReference type="ARBA" id="ARBA00022679"/>
    </source>
</evidence>
<reference evidence="10 11" key="1">
    <citation type="submission" date="2018-06" db="EMBL/GenBank/DDBJ databases">
        <authorList>
            <person name="Teymurazov M."/>
            <person name="Kislichkina A."/>
            <person name="Abaymova A."/>
            <person name="Mukhina T."/>
            <person name="Mayskaya N."/>
            <person name="Svetoch E."/>
            <person name="Bogun A."/>
        </authorList>
    </citation>
    <scope>NUCLEOTIDE SEQUENCE [LARGE SCALE GENOMIC DNA]</scope>
    <source>
        <strain evidence="10 11">SCPM-O-B-8406</strain>
    </source>
</reference>
<dbReference type="CDD" id="cd03352">
    <property type="entry name" value="LbH_LpxD"/>
    <property type="match status" value="1"/>
</dbReference>
<dbReference type="Gene3D" id="2.160.10.10">
    <property type="entry name" value="Hexapeptide repeat proteins"/>
    <property type="match status" value="1"/>
</dbReference>
<evidence type="ECO:0000256" key="4">
    <source>
        <dbReference type="ARBA" id="ARBA00022737"/>
    </source>
</evidence>
<dbReference type="FunFam" id="2.160.10.10:FF:000005">
    <property type="entry name" value="UDP-3-O-(3-hydroxymyristoyl)glucosamine N-acyltransferase"/>
    <property type="match status" value="1"/>
</dbReference>
<proteinExistence type="inferred from homology"/>
<dbReference type="Gene3D" id="3.40.1390.10">
    <property type="entry name" value="MurE/MurF, N-terminal domain"/>
    <property type="match status" value="1"/>
</dbReference>
<dbReference type="EMBL" id="JAMDKF010000006">
    <property type="protein sequence ID" value="MEE6041023.1"/>
    <property type="molecule type" value="Genomic_DNA"/>
</dbReference>
<keyword evidence="4 7" id="KW-0677">Repeat</keyword>
<keyword evidence="2 7" id="KW-0441">Lipid A biosynthesis</keyword>
<reference evidence="9" key="3">
    <citation type="submission" date="2022-05" db="EMBL/GenBank/DDBJ databases">
        <authorList>
            <person name="Chen Y."/>
            <person name="Zhu J."/>
            <person name="Zhu K."/>
        </authorList>
    </citation>
    <scope>NUCLEOTIDE SEQUENCE</scope>
    <source>
        <strain evidence="9">AV25</strain>
    </source>
</reference>
<dbReference type="InterPro" id="IPR001451">
    <property type="entry name" value="Hexapep"/>
</dbReference>
<dbReference type="EC" id="2.3.1.191" evidence="7"/>
<evidence type="ECO:0000256" key="2">
    <source>
        <dbReference type="ARBA" id="ARBA00022556"/>
    </source>
</evidence>
<feature type="domain" description="UDP-3-O-[3-hydroxymyristoyl] glucosamine N-acyltransferase non-repeat region" evidence="8">
    <location>
        <begin position="24"/>
        <end position="91"/>
    </location>
</feature>
<dbReference type="InterPro" id="IPR011004">
    <property type="entry name" value="Trimer_LpxA-like_sf"/>
</dbReference>
<comment type="caution">
    <text evidence="10">The sequence shown here is derived from an EMBL/GenBank/DDBJ whole genome shotgun (WGS) entry which is preliminary data.</text>
</comment>
<protein>
    <recommendedName>
        <fullName evidence="7">UDP-3-O-acylglucosamine N-acyltransferase</fullName>
        <ecNumber evidence="7">2.3.1.191</ecNumber>
    </recommendedName>
</protein>
<dbReference type="Pfam" id="PF00132">
    <property type="entry name" value="Hexapep"/>
    <property type="match status" value="2"/>
</dbReference>
<comment type="similarity">
    <text evidence="7">Belongs to the transferase hexapeptide repeat family. LpxD subfamily.</text>
</comment>
<dbReference type="Gene3D" id="1.20.5.170">
    <property type="match status" value="1"/>
</dbReference>
<dbReference type="PROSITE" id="PS00101">
    <property type="entry name" value="HEXAPEP_TRANSFERASES"/>
    <property type="match status" value="2"/>
</dbReference>
<comment type="function">
    <text evidence="7">Catalyzes the N-acylation of UDP-3-O-acylglucosamine using 3-hydroxyacyl-ACP as the acyl donor. Is involved in the biosynthesis of lipid A, a phosphorylated glycolipid that anchors the lipopolysaccharide to the outer membrane of the cell.</text>
</comment>
<comment type="subunit">
    <text evidence="7">Homotrimer.</text>
</comment>
<evidence type="ECO:0000256" key="5">
    <source>
        <dbReference type="ARBA" id="ARBA00023098"/>
    </source>
</evidence>
<evidence type="ECO:0000256" key="6">
    <source>
        <dbReference type="ARBA" id="ARBA00023315"/>
    </source>
</evidence>
<dbReference type="PANTHER" id="PTHR43378">
    <property type="entry name" value="UDP-3-O-ACYLGLUCOSAMINE N-ACYLTRANSFERASE"/>
    <property type="match status" value="1"/>
</dbReference>
<gene>
    <name evidence="7 10" type="primary">lpxD</name>
    <name evidence="10" type="ORF">DM482_10145</name>
    <name evidence="9" type="ORF">M5S13_03835</name>
</gene>
<dbReference type="NCBIfam" id="NF002060">
    <property type="entry name" value="PRK00892.1"/>
    <property type="match status" value="1"/>
</dbReference>
<keyword evidence="12" id="KW-1185">Reference proteome</keyword>
<dbReference type="PANTHER" id="PTHR43378:SF2">
    <property type="entry name" value="UDP-3-O-ACYLGLUCOSAMINE N-ACYLTRANSFERASE 1, MITOCHONDRIAL-RELATED"/>
    <property type="match status" value="1"/>
</dbReference>
<evidence type="ECO:0000313" key="9">
    <source>
        <dbReference type="EMBL" id="MEE6041023.1"/>
    </source>
</evidence>
<dbReference type="GO" id="GO:0009245">
    <property type="term" value="P:lipid A biosynthetic process"/>
    <property type="evidence" value="ECO:0007669"/>
    <property type="project" value="UniProtKB-UniRule"/>
</dbReference>
<organism evidence="10 11">
    <name type="scientific">Avibacterium paragallinarum</name>
    <name type="common">Haemophilus gallinarum</name>
    <dbReference type="NCBI Taxonomy" id="728"/>
    <lineage>
        <taxon>Bacteria</taxon>
        <taxon>Pseudomonadati</taxon>
        <taxon>Pseudomonadota</taxon>
        <taxon>Gammaproteobacteria</taxon>
        <taxon>Pasteurellales</taxon>
        <taxon>Pasteurellaceae</taxon>
        <taxon>Avibacterium</taxon>
    </lineage>
</organism>
<dbReference type="GO" id="GO:0016410">
    <property type="term" value="F:N-acyltransferase activity"/>
    <property type="evidence" value="ECO:0007669"/>
    <property type="project" value="InterPro"/>
</dbReference>
<evidence type="ECO:0000256" key="1">
    <source>
        <dbReference type="ARBA" id="ARBA00022516"/>
    </source>
</evidence>
<evidence type="ECO:0000313" key="10">
    <source>
        <dbReference type="EMBL" id="PXZ38285.1"/>
    </source>
</evidence>
<dbReference type="InterPro" id="IPR020573">
    <property type="entry name" value="UDP_GlcNAc_AcTrfase_non-rep"/>
</dbReference>
<accession>A0AAE5WHL9</accession>
<feature type="active site" description="Proton acceptor" evidence="7">
    <location>
        <position position="242"/>
    </location>
</feature>